<keyword evidence="2" id="KW-0238">DNA-binding</keyword>
<dbReference type="VEuPathDB" id="VectorBase:MDOA013096"/>
<dbReference type="Proteomes" id="UP001652621">
    <property type="component" value="Unplaced"/>
</dbReference>
<keyword evidence="8" id="KW-1185">Reference proteome</keyword>
<name>A0A1I8N9Z9_MUSDO</name>
<dbReference type="EnsemblMetazoa" id="MDOA013096-RB">
    <property type="protein sequence ID" value="MDOA013096-PB"/>
    <property type="gene ID" value="MDOA013096"/>
</dbReference>
<dbReference type="Pfam" id="PF04218">
    <property type="entry name" value="CENP-B_N"/>
    <property type="match status" value="1"/>
</dbReference>
<comment type="subcellular location">
    <subcellularLocation>
        <location evidence="1">Nucleus</location>
    </subcellularLocation>
</comment>
<keyword evidence="3" id="KW-0539">Nucleus</keyword>
<dbReference type="RefSeq" id="XP_005180476.1">
    <property type="nucleotide sequence ID" value="XM_005180419.3"/>
</dbReference>
<dbReference type="GO" id="GO:0003677">
    <property type="term" value="F:DNA binding"/>
    <property type="evidence" value="ECO:0007669"/>
    <property type="project" value="UniProtKB-KW"/>
</dbReference>
<evidence type="ECO:0000256" key="3">
    <source>
        <dbReference type="ARBA" id="ARBA00023242"/>
    </source>
</evidence>
<protein>
    <submittedName>
        <fullName evidence="9 10">Uncharacterized protein LOC101901356</fullName>
    </submittedName>
</protein>
<evidence type="ECO:0000313" key="6">
    <source>
        <dbReference type="EnsemblMetazoa" id="MDOA013096-PB"/>
    </source>
</evidence>
<dbReference type="Pfam" id="PF03221">
    <property type="entry name" value="HTH_Tnp_Tc5"/>
    <property type="match status" value="2"/>
</dbReference>
<evidence type="ECO:0000259" key="5">
    <source>
        <dbReference type="PROSITE" id="PS51253"/>
    </source>
</evidence>
<evidence type="ECO:0000256" key="2">
    <source>
        <dbReference type="ARBA" id="ARBA00023125"/>
    </source>
</evidence>
<evidence type="ECO:0000256" key="4">
    <source>
        <dbReference type="SAM" id="MobiDB-lite"/>
    </source>
</evidence>
<dbReference type="GeneID" id="101901356"/>
<dbReference type="eggNOG" id="KOG3105">
    <property type="taxonomic scope" value="Eukaryota"/>
</dbReference>
<dbReference type="OrthoDB" id="9909311at2759"/>
<feature type="region of interest" description="Disordered" evidence="4">
    <location>
        <begin position="327"/>
        <end position="369"/>
    </location>
</feature>
<dbReference type="EnsemblMetazoa" id="MDOA013096-RC">
    <property type="protein sequence ID" value="MDOA013096-PC"/>
    <property type="gene ID" value="MDOA013096"/>
</dbReference>
<dbReference type="GO" id="GO:0005634">
    <property type="term" value="C:nucleus"/>
    <property type="evidence" value="ECO:0007669"/>
    <property type="project" value="UniProtKB-SubCell"/>
</dbReference>
<reference evidence="6" key="1">
    <citation type="journal article" date="2014" name="Genome Biol.">
        <title>Genome of the house fly, Musca domestica L., a global vector of diseases with adaptations to a septic environment.</title>
        <authorList>
            <person name="Scott J.G."/>
            <person name="Warren W.C."/>
            <person name="Beukeboom L.W."/>
            <person name="Bopp D."/>
            <person name="Clark A.G."/>
            <person name="Giers S.D."/>
            <person name="Hediger M."/>
            <person name="Jones A.K."/>
            <person name="Kasai S."/>
            <person name="Leichter C.A."/>
            <person name="Li M."/>
            <person name="Meisel R.P."/>
            <person name="Minx P."/>
            <person name="Murphy T.D."/>
            <person name="Nelson D.R."/>
            <person name="Reid W.R."/>
            <person name="Rinkevich F.D."/>
            <person name="Robertson H.M."/>
            <person name="Sackton T.B."/>
            <person name="Sattelle D.B."/>
            <person name="Thibaud-Nissen F."/>
            <person name="Tomlinson C."/>
            <person name="van de Zande L."/>
            <person name="Walden K.K."/>
            <person name="Wilson R.K."/>
            <person name="Liu N."/>
        </authorList>
    </citation>
    <scope>NUCLEOTIDE SEQUENCE</scope>
    <source>
        <strain evidence="6">Aabys</strain>
    </source>
</reference>
<evidence type="ECO:0000313" key="10">
    <source>
        <dbReference type="RefSeq" id="XP_011291237.1"/>
    </source>
</evidence>
<dbReference type="EnsemblMetazoa" id="MDOA013096-RA">
    <property type="protein sequence ID" value="MDOA013096-PA"/>
    <property type="gene ID" value="MDOA013096"/>
</dbReference>
<dbReference type="SMART" id="SM00674">
    <property type="entry name" value="CENPB"/>
    <property type="match status" value="2"/>
</dbReference>
<dbReference type="VEuPathDB" id="VectorBase:MDOMA2_016177"/>
<organism evidence="7">
    <name type="scientific">Musca domestica</name>
    <name type="common">House fly</name>
    <dbReference type="NCBI Taxonomy" id="7370"/>
    <lineage>
        <taxon>Eukaryota</taxon>
        <taxon>Metazoa</taxon>
        <taxon>Ecdysozoa</taxon>
        <taxon>Arthropoda</taxon>
        <taxon>Hexapoda</taxon>
        <taxon>Insecta</taxon>
        <taxon>Pterygota</taxon>
        <taxon>Neoptera</taxon>
        <taxon>Endopterygota</taxon>
        <taxon>Diptera</taxon>
        <taxon>Brachycera</taxon>
        <taxon>Muscomorpha</taxon>
        <taxon>Muscoidea</taxon>
        <taxon>Muscidae</taxon>
        <taxon>Musca</taxon>
    </lineage>
</organism>
<accession>A0A1I8N9Z9</accession>
<dbReference type="InterPro" id="IPR006600">
    <property type="entry name" value="HTH_CenpB_DNA-bd_dom"/>
</dbReference>
<dbReference type="AlphaFoldDB" id="A0A1I8N9Z9"/>
<evidence type="ECO:0000313" key="9">
    <source>
        <dbReference type="RefSeq" id="XP_005180476.1"/>
    </source>
</evidence>
<dbReference type="PANTHER" id="PTHR19303">
    <property type="entry name" value="TRANSPOSON"/>
    <property type="match status" value="1"/>
</dbReference>
<reference evidence="9 10" key="3">
    <citation type="submission" date="2025-04" db="UniProtKB">
        <authorList>
            <consortium name="RefSeq"/>
        </authorList>
    </citation>
    <scope>IDENTIFICATION</scope>
    <source>
        <strain evidence="9 10">Aabys</strain>
    </source>
</reference>
<feature type="domain" description="HTH CENPB-type" evidence="5">
    <location>
        <begin position="235"/>
        <end position="305"/>
    </location>
</feature>
<proteinExistence type="predicted"/>
<gene>
    <name evidence="7" type="primary">101901356</name>
    <name evidence="9 10" type="synonym">LOC101901356</name>
</gene>
<evidence type="ECO:0000256" key="1">
    <source>
        <dbReference type="ARBA" id="ARBA00004123"/>
    </source>
</evidence>
<dbReference type="RefSeq" id="XP_011291237.1">
    <property type="nucleotide sequence ID" value="XM_011292935.2"/>
</dbReference>
<dbReference type="STRING" id="7370.A0A1I8N9Z9"/>
<reference evidence="7" key="2">
    <citation type="submission" date="2020-05" db="UniProtKB">
        <authorList>
            <consortium name="EnsemblMetazoa"/>
        </authorList>
    </citation>
    <scope>IDENTIFICATION</scope>
    <source>
        <strain evidence="7">Aabys</strain>
    </source>
</reference>
<dbReference type="PANTHER" id="PTHR19303:SF73">
    <property type="entry name" value="PROTEIN PDC2"/>
    <property type="match status" value="1"/>
</dbReference>
<dbReference type="SUPFAM" id="SSF46689">
    <property type="entry name" value="Homeodomain-like"/>
    <property type="match status" value="3"/>
</dbReference>
<dbReference type="InterPro" id="IPR050863">
    <property type="entry name" value="CenT-Element_Derived"/>
</dbReference>
<sequence>MEPVNYKQIDEAMSKWAQEMRQSNVIITATMAQEKAQEIARALGQDFTPSADWLFKWKERENPQFGRRPMASEQMETSYGNDDILKGLLVRTDMQQENSQMPTNKSDSELQNPIDLPRYNTEGHGHYSMDYSSRDLSKCEMQQSTTFPDASPPSSAKKVPYSYEPVYVLTRTGRYRKEKTFLTLLQKLEILQRIKNGEKRNDLINEYRLSQSAMSQIVADEKKILKLAAIGQNLQMKRIRGGIFKGGEAELNTWVLKKIDDGETLTRSQIKNKAREIAERLNIDFKASTGWLEKWKVRMNMDFNENHVLQRKVPLYIPNQEEEEPYMTNEAHIPETCYGTDDDEQMDDEYDQSKQDSNLSYDQNDHSLDIKPLISGQGHMLDATEVEPEDIKPIINSTLHHKTVPERQPQSSTPPPAAPTQTLHQKVLNWLSKHNIGPTASIELLTILHPIITEACNSGK</sequence>
<feature type="compositionally biased region" description="Acidic residues" evidence="4">
    <location>
        <begin position="340"/>
        <end position="350"/>
    </location>
</feature>
<dbReference type="InterPro" id="IPR009057">
    <property type="entry name" value="Homeodomain-like_sf"/>
</dbReference>
<evidence type="ECO:0000313" key="7">
    <source>
        <dbReference type="EnsemblMetazoa" id="MDOA013096-PC"/>
    </source>
</evidence>
<feature type="domain" description="HTH CENPB-type" evidence="5">
    <location>
        <begin position="1"/>
        <end position="67"/>
    </location>
</feature>
<dbReference type="InterPro" id="IPR007889">
    <property type="entry name" value="HTH_Psq"/>
</dbReference>
<evidence type="ECO:0000313" key="8">
    <source>
        <dbReference type="Proteomes" id="UP001652621"/>
    </source>
</evidence>
<dbReference type="Gene3D" id="1.10.10.60">
    <property type="entry name" value="Homeodomain-like"/>
    <property type="match status" value="3"/>
</dbReference>
<dbReference type="PROSITE" id="PS51253">
    <property type="entry name" value="HTH_CENPB"/>
    <property type="match status" value="2"/>
</dbReference>
<dbReference type="KEGG" id="mde:101901356"/>